<evidence type="ECO:0000256" key="1">
    <source>
        <dbReference type="ARBA" id="ARBA00004196"/>
    </source>
</evidence>
<dbReference type="Proteomes" id="UP000280099">
    <property type="component" value="Unassembled WGS sequence"/>
</dbReference>
<evidence type="ECO:0000313" key="7">
    <source>
        <dbReference type="EMBL" id="RKR77342.1"/>
    </source>
</evidence>
<dbReference type="GO" id="GO:0016209">
    <property type="term" value="F:antioxidant activity"/>
    <property type="evidence" value="ECO:0007669"/>
    <property type="project" value="InterPro"/>
</dbReference>
<dbReference type="AlphaFoldDB" id="A0A420XJ51"/>
<dbReference type="GO" id="GO:0016491">
    <property type="term" value="F:oxidoreductase activity"/>
    <property type="evidence" value="ECO:0007669"/>
    <property type="project" value="InterPro"/>
</dbReference>
<organism evidence="7 8">
    <name type="scientific">Otariodibacter oris</name>
    <dbReference type="NCBI Taxonomy" id="1032623"/>
    <lineage>
        <taxon>Bacteria</taxon>
        <taxon>Pseudomonadati</taxon>
        <taxon>Pseudomonadota</taxon>
        <taxon>Gammaproteobacteria</taxon>
        <taxon>Pasteurellales</taxon>
        <taxon>Pasteurellaceae</taxon>
        <taxon>Otariodibacter</taxon>
    </lineage>
</organism>
<dbReference type="PANTHER" id="PTHR42852:SF6">
    <property type="entry name" value="THIOL:DISULFIDE INTERCHANGE PROTEIN DSBE"/>
    <property type="match status" value="1"/>
</dbReference>
<gene>
    <name evidence="7" type="ORF">DES31_0672</name>
</gene>
<dbReference type="PROSITE" id="PS51257">
    <property type="entry name" value="PROKAR_LIPOPROTEIN"/>
    <property type="match status" value="1"/>
</dbReference>
<protein>
    <submittedName>
        <fullName evidence="7">Peroxiredoxin</fullName>
    </submittedName>
</protein>
<comment type="caution">
    <text evidence="7">The sequence shown here is derived from an EMBL/GenBank/DDBJ whole genome shotgun (WGS) entry which is preliminary data.</text>
</comment>
<evidence type="ECO:0000256" key="5">
    <source>
        <dbReference type="SAM" id="SignalP"/>
    </source>
</evidence>
<keyword evidence="4" id="KW-0676">Redox-active center</keyword>
<keyword evidence="2" id="KW-0201">Cytochrome c-type biogenesis</keyword>
<dbReference type="SUPFAM" id="SSF52833">
    <property type="entry name" value="Thioredoxin-like"/>
    <property type="match status" value="1"/>
</dbReference>
<keyword evidence="8" id="KW-1185">Reference proteome</keyword>
<dbReference type="CDD" id="cd02966">
    <property type="entry name" value="TlpA_like_family"/>
    <property type="match status" value="1"/>
</dbReference>
<evidence type="ECO:0000313" key="8">
    <source>
        <dbReference type="Proteomes" id="UP000280099"/>
    </source>
</evidence>
<dbReference type="InterPro" id="IPR013766">
    <property type="entry name" value="Thioredoxin_domain"/>
</dbReference>
<reference evidence="7 8" key="1">
    <citation type="submission" date="2018-10" db="EMBL/GenBank/DDBJ databases">
        <title>Genomic Encyclopedia of Type Strains, Phase IV (KMG-IV): sequencing the most valuable type-strain genomes for metagenomic binning, comparative biology and taxonomic classification.</title>
        <authorList>
            <person name="Goeker M."/>
        </authorList>
    </citation>
    <scope>NUCLEOTIDE SEQUENCE [LARGE SCALE GENOMIC DNA]</scope>
    <source>
        <strain evidence="7 8">DSM 23800</strain>
    </source>
</reference>
<dbReference type="OrthoDB" id="9788279at2"/>
<sequence>MSSRIFKIINTALLSVACITLVACKDEVATVGGSAPDLATFDLQGNPVSLQEKQGKPLLLTFWSGACGICVEELSEFQKLQSQYPDNLQILAINIDGESANTEELVTKRNLVLPVVKDQLNITAERYQLKGTPTSFIIDSNGKILNKYEGLIPEEELEVLFKG</sequence>
<dbReference type="RefSeq" id="WP_121121973.1">
    <property type="nucleotide sequence ID" value="NZ_CP016604.1"/>
</dbReference>
<dbReference type="PROSITE" id="PS51352">
    <property type="entry name" value="THIOREDOXIN_2"/>
    <property type="match status" value="1"/>
</dbReference>
<dbReference type="InterPro" id="IPR050553">
    <property type="entry name" value="Thioredoxin_ResA/DsbE_sf"/>
</dbReference>
<comment type="subcellular location">
    <subcellularLocation>
        <location evidence="1">Cell envelope</location>
    </subcellularLocation>
</comment>
<dbReference type="GO" id="GO:0030313">
    <property type="term" value="C:cell envelope"/>
    <property type="evidence" value="ECO:0007669"/>
    <property type="project" value="UniProtKB-SubCell"/>
</dbReference>
<dbReference type="InterPro" id="IPR036249">
    <property type="entry name" value="Thioredoxin-like_sf"/>
</dbReference>
<dbReference type="Gene3D" id="3.40.30.10">
    <property type="entry name" value="Glutaredoxin"/>
    <property type="match status" value="1"/>
</dbReference>
<dbReference type="InterPro" id="IPR000866">
    <property type="entry name" value="AhpC/TSA"/>
</dbReference>
<evidence type="ECO:0000256" key="3">
    <source>
        <dbReference type="ARBA" id="ARBA00023157"/>
    </source>
</evidence>
<feature type="domain" description="Thioredoxin" evidence="6">
    <location>
        <begin position="29"/>
        <end position="163"/>
    </location>
</feature>
<dbReference type="Pfam" id="PF00578">
    <property type="entry name" value="AhpC-TSA"/>
    <property type="match status" value="1"/>
</dbReference>
<dbReference type="EMBL" id="RBJC01000004">
    <property type="protein sequence ID" value="RKR77342.1"/>
    <property type="molecule type" value="Genomic_DNA"/>
</dbReference>
<accession>A0A420XJ51</accession>
<dbReference type="GO" id="GO:0017004">
    <property type="term" value="P:cytochrome complex assembly"/>
    <property type="evidence" value="ECO:0007669"/>
    <property type="project" value="UniProtKB-KW"/>
</dbReference>
<feature type="signal peptide" evidence="5">
    <location>
        <begin position="1"/>
        <end position="25"/>
    </location>
</feature>
<keyword evidence="3" id="KW-1015">Disulfide bond</keyword>
<evidence type="ECO:0000256" key="2">
    <source>
        <dbReference type="ARBA" id="ARBA00022748"/>
    </source>
</evidence>
<evidence type="ECO:0000259" key="6">
    <source>
        <dbReference type="PROSITE" id="PS51352"/>
    </source>
</evidence>
<proteinExistence type="predicted"/>
<keyword evidence="5" id="KW-0732">Signal</keyword>
<name>A0A420XJ51_9PAST</name>
<dbReference type="PANTHER" id="PTHR42852">
    <property type="entry name" value="THIOL:DISULFIDE INTERCHANGE PROTEIN DSBE"/>
    <property type="match status" value="1"/>
</dbReference>
<feature type="chain" id="PRO_5019533174" evidence="5">
    <location>
        <begin position="26"/>
        <end position="163"/>
    </location>
</feature>
<evidence type="ECO:0000256" key="4">
    <source>
        <dbReference type="ARBA" id="ARBA00023284"/>
    </source>
</evidence>